<dbReference type="GO" id="GO:0009251">
    <property type="term" value="P:glucan catabolic process"/>
    <property type="evidence" value="ECO:0007669"/>
    <property type="project" value="TreeGrafter"/>
</dbReference>
<comment type="caution">
    <text evidence="7">The sequence shown here is derived from an EMBL/GenBank/DDBJ whole genome shotgun (WGS) entry which is preliminary data.</text>
</comment>
<dbReference type="Pfam" id="PF00150">
    <property type="entry name" value="Cellulase"/>
    <property type="match status" value="1"/>
</dbReference>
<dbReference type="InterPro" id="IPR050386">
    <property type="entry name" value="Glycosyl_hydrolase_5"/>
</dbReference>
<sequence length="412" mass="44066">MTTILRVMLMLVLLAGSAVAAPLPLQRGVNIHEWLNWSPLDDEGNYRWPPYRSVAEWLAGGRSAEDWPATDPLADIRALGFDYVRLTVDPGPLLASEGDRRREALAVLADAVRQLNAADLRVVFNLHSVSQLPQYGMDVVNGPAGSEAVAGYSAMVADVARMLAPLGAGRVAIEPYNEPAHYPCDASGSEDWQEIMTATVAAIRAVSSELTIVATGGCGGSVTGLTDIKPTFDDPNLLYSFHMYEPHSFTHQRSDIEGDFASGLPWPASAGSAELTVEMLKAHMMAAGLSEAEQARNLSAVGGAIEEYFAEDWGEAQVTARIGEAVDWAEANGIPSERLFMGEFGAILMSADGRMGAFNADRLRYLTAVRAAAEANGIPWAIWEYANPYGMSVIAPSGPAVPDREMLGALGL</sequence>
<evidence type="ECO:0000256" key="5">
    <source>
        <dbReference type="SAM" id="SignalP"/>
    </source>
</evidence>
<dbReference type="OrthoDB" id="9800955at2"/>
<evidence type="ECO:0000256" key="3">
    <source>
        <dbReference type="ARBA" id="ARBA00023295"/>
    </source>
</evidence>
<dbReference type="InterPro" id="IPR001547">
    <property type="entry name" value="Glyco_hydro_5"/>
</dbReference>
<accession>A0A1E5XJW9</accession>
<dbReference type="PANTHER" id="PTHR31297">
    <property type="entry name" value="GLUCAN ENDO-1,6-BETA-GLUCOSIDASE B"/>
    <property type="match status" value="1"/>
</dbReference>
<dbReference type="PANTHER" id="PTHR31297:SF17">
    <property type="entry name" value="ENDOGLUCANASE"/>
    <property type="match status" value="1"/>
</dbReference>
<keyword evidence="2 4" id="KW-0378">Hydrolase</keyword>
<keyword evidence="8" id="KW-1185">Reference proteome</keyword>
<evidence type="ECO:0000313" key="8">
    <source>
        <dbReference type="Proteomes" id="UP000095463"/>
    </source>
</evidence>
<keyword evidence="1 5" id="KW-0732">Signal</keyword>
<keyword evidence="3 4" id="KW-0326">Glycosidase</keyword>
<evidence type="ECO:0000259" key="6">
    <source>
        <dbReference type="Pfam" id="PF00150"/>
    </source>
</evidence>
<gene>
    <name evidence="7" type="ORF">VW23_028075</name>
</gene>
<comment type="similarity">
    <text evidence="4">Belongs to the glycosyl hydrolase 5 (cellulase A) family.</text>
</comment>
<dbReference type="InterPro" id="IPR017853">
    <property type="entry name" value="GH"/>
</dbReference>
<dbReference type="GO" id="GO:0008422">
    <property type="term" value="F:beta-glucosidase activity"/>
    <property type="evidence" value="ECO:0007669"/>
    <property type="project" value="TreeGrafter"/>
</dbReference>
<dbReference type="GO" id="GO:0005576">
    <property type="term" value="C:extracellular region"/>
    <property type="evidence" value="ECO:0007669"/>
    <property type="project" value="TreeGrafter"/>
</dbReference>
<evidence type="ECO:0000256" key="1">
    <source>
        <dbReference type="ARBA" id="ARBA00022729"/>
    </source>
</evidence>
<dbReference type="AlphaFoldDB" id="A0A1E5XJW9"/>
<evidence type="ECO:0000256" key="4">
    <source>
        <dbReference type="RuleBase" id="RU361153"/>
    </source>
</evidence>
<dbReference type="SUPFAM" id="SSF51445">
    <property type="entry name" value="(Trans)glycosidases"/>
    <property type="match status" value="1"/>
</dbReference>
<protein>
    <submittedName>
        <fullName evidence="7">Glycoside hydrolase family 5</fullName>
    </submittedName>
</protein>
<reference evidence="7 8" key="1">
    <citation type="journal article" date="2015" name="Genome Announc.">
        <title>Genome Assemblies of Three Soil-Associated Devosia species: D. insulae, D. limi, and D. soli.</title>
        <authorList>
            <person name="Hassan Y.I."/>
            <person name="Lepp D."/>
            <person name="Zhou T."/>
        </authorList>
    </citation>
    <scope>NUCLEOTIDE SEQUENCE [LARGE SCALE GENOMIC DNA]</scope>
    <source>
        <strain evidence="7 8">DS-56</strain>
    </source>
</reference>
<dbReference type="Proteomes" id="UP000095463">
    <property type="component" value="Unassembled WGS sequence"/>
</dbReference>
<feature type="chain" id="PRO_5009190202" evidence="5">
    <location>
        <begin position="21"/>
        <end position="412"/>
    </location>
</feature>
<dbReference type="EMBL" id="LAJE02000347">
    <property type="protein sequence ID" value="OEO28890.1"/>
    <property type="molecule type" value="Genomic_DNA"/>
</dbReference>
<dbReference type="GO" id="GO:0009986">
    <property type="term" value="C:cell surface"/>
    <property type="evidence" value="ECO:0007669"/>
    <property type="project" value="TreeGrafter"/>
</dbReference>
<evidence type="ECO:0000256" key="2">
    <source>
        <dbReference type="ARBA" id="ARBA00022801"/>
    </source>
</evidence>
<evidence type="ECO:0000313" key="7">
    <source>
        <dbReference type="EMBL" id="OEO28890.1"/>
    </source>
</evidence>
<dbReference type="RefSeq" id="WP_069911826.1">
    <property type="nucleotide sequence ID" value="NZ_LAJE02000347.1"/>
</dbReference>
<name>A0A1E5XJW9_9HYPH</name>
<feature type="domain" description="Glycoside hydrolase family 5" evidence="6">
    <location>
        <begin position="70"/>
        <end position="386"/>
    </location>
</feature>
<dbReference type="Gene3D" id="3.20.20.80">
    <property type="entry name" value="Glycosidases"/>
    <property type="match status" value="1"/>
</dbReference>
<organism evidence="7 8">
    <name type="scientific">Devosia insulae DS-56</name>
    <dbReference type="NCBI Taxonomy" id="1116389"/>
    <lineage>
        <taxon>Bacteria</taxon>
        <taxon>Pseudomonadati</taxon>
        <taxon>Pseudomonadota</taxon>
        <taxon>Alphaproteobacteria</taxon>
        <taxon>Hyphomicrobiales</taxon>
        <taxon>Devosiaceae</taxon>
        <taxon>Devosia</taxon>
    </lineage>
</organism>
<feature type="signal peptide" evidence="5">
    <location>
        <begin position="1"/>
        <end position="20"/>
    </location>
</feature>
<proteinExistence type="inferred from homology"/>